<dbReference type="AlphaFoldDB" id="A0A2I0T621"/>
<protein>
    <submittedName>
        <fullName evidence="1">Tank-binding kinase 1-binding protein 1</fullName>
    </submittedName>
</protein>
<proteinExistence type="predicted"/>
<reference evidence="2" key="1">
    <citation type="submission" date="2017-11" db="EMBL/GenBank/DDBJ databases">
        <authorList>
            <person name="Lima N.C."/>
            <person name="Parody-Merino A.M."/>
            <person name="Battley P.F."/>
            <person name="Fidler A.E."/>
            <person name="Prosdocimi F."/>
        </authorList>
    </citation>
    <scope>NUCLEOTIDE SEQUENCE [LARGE SCALE GENOMIC DNA]</scope>
</reference>
<sequence>MELGYAKPSSRHIKAGFQGRRSYSEVTNVALYQQNRSLWLQPEASTLPKHRPYGEVYLGGAGAPLSAREPFEEHLRFEKQSSDEEEWALPSPPSPEAGAIRCASFCAGFPGGFGLK</sequence>
<evidence type="ECO:0000313" key="1">
    <source>
        <dbReference type="EMBL" id="PKU29243.1"/>
    </source>
</evidence>
<reference evidence="2" key="2">
    <citation type="submission" date="2017-12" db="EMBL/GenBank/DDBJ databases">
        <title>Genome sequence of the Bar-tailed Godwit (Limosa lapponica baueri).</title>
        <authorList>
            <person name="Lima N.C.B."/>
            <person name="Parody-Merino A.M."/>
            <person name="Battley P.F."/>
            <person name="Fidler A.E."/>
            <person name="Prosdocimi F."/>
        </authorList>
    </citation>
    <scope>NUCLEOTIDE SEQUENCE [LARGE SCALE GENOMIC DNA]</scope>
</reference>
<dbReference type="Proteomes" id="UP000233556">
    <property type="component" value="Unassembled WGS sequence"/>
</dbReference>
<dbReference type="InterPro" id="IPR051891">
    <property type="entry name" value="TBK1-IKBKE_adapters"/>
</dbReference>
<keyword evidence="1" id="KW-0418">Kinase</keyword>
<dbReference type="EMBL" id="KZ517654">
    <property type="protein sequence ID" value="PKU29243.1"/>
    <property type="molecule type" value="Genomic_DNA"/>
</dbReference>
<gene>
    <name evidence="1" type="ORF">llap_20453</name>
</gene>
<organism evidence="1 2">
    <name type="scientific">Limosa lapponica baueri</name>
    <dbReference type="NCBI Taxonomy" id="1758121"/>
    <lineage>
        <taxon>Eukaryota</taxon>
        <taxon>Metazoa</taxon>
        <taxon>Chordata</taxon>
        <taxon>Craniata</taxon>
        <taxon>Vertebrata</taxon>
        <taxon>Euteleostomi</taxon>
        <taxon>Archelosauria</taxon>
        <taxon>Archosauria</taxon>
        <taxon>Dinosauria</taxon>
        <taxon>Saurischia</taxon>
        <taxon>Theropoda</taxon>
        <taxon>Coelurosauria</taxon>
        <taxon>Aves</taxon>
        <taxon>Neognathae</taxon>
        <taxon>Neoaves</taxon>
        <taxon>Charadriiformes</taxon>
        <taxon>Scolopacidae</taxon>
        <taxon>Limosa</taxon>
    </lineage>
</organism>
<dbReference type="OrthoDB" id="8796075at2759"/>
<dbReference type="GO" id="GO:0005737">
    <property type="term" value="C:cytoplasm"/>
    <property type="evidence" value="ECO:0007669"/>
    <property type="project" value="TreeGrafter"/>
</dbReference>
<dbReference type="PANTHER" id="PTHR14432:SF2">
    <property type="entry name" value="TANK-BINDING KINASE 1-BINDING PROTEIN 1"/>
    <property type="match status" value="1"/>
</dbReference>
<keyword evidence="1" id="KW-0808">Transferase</keyword>
<keyword evidence="2" id="KW-1185">Reference proteome</keyword>
<dbReference type="PANTHER" id="PTHR14432">
    <property type="entry name" value="PROSAPIP2 PROTEIN/5-AZACYTIDINE INDUCED GENE 2"/>
    <property type="match status" value="1"/>
</dbReference>
<accession>A0A2I0T621</accession>
<evidence type="ECO:0000313" key="2">
    <source>
        <dbReference type="Proteomes" id="UP000233556"/>
    </source>
</evidence>
<name>A0A2I0T621_LIMLA</name>
<dbReference type="GO" id="GO:0016301">
    <property type="term" value="F:kinase activity"/>
    <property type="evidence" value="ECO:0007669"/>
    <property type="project" value="UniProtKB-KW"/>
</dbReference>